<dbReference type="RefSeq" id="WP_269357470.1">
    <property type="nucleotide sequence ID" value="NZ_JAPWHE010000002.1"/>
</dbReference>
<sequence length="476" mass="53122">MSVKSLSDYYGIDPAIFDKSGALDPILGIDTRLFIDPRLLDTTTAPELSGSAANVSTHFCDVLTIVEKIRKTGDVFWRAADKKLQFPEVKGLSIGYTGAGVDGRGMGKKTRAKLLETIQEIISAGNNDPAIFELVGVFEDGIGPDFISDMIATIIMPDLIRFTQRVCDETGIPTEEQRLSRDHQKVRLPKNPYSDSPLVLVPKDVLRELPVAENMQDVFYIAEQNEELRRELNKYIGDSWRSRTTSEKKYGLRKSFIENPQTLKDVVAAYLKFDISPYNFSDDPSGQVLWYTRTRNLPNEHALPLSLPKKPTAKDVLGVVKSICEQFRHLIEDGQLCRLLYDQDGKPKHESAAQLLFFGVASAYCEANSLDLSPESDSGRGPVDFKLSSGFKGKVLVEIKLTSNKNLLKGFQTQLPIYQKSEKSQYGIYLVLDNGGATEQRLLTFREAVGKTKDHTLEVFWVDGTPKPSASKAKEL</sequence>
<dbReference type="Proteomes" id="UP001068379">
    <property type="component" value="Unassembled WGS sequence"/>
</dbReference>
<organism evidence="1 2">
    <name type="scientific">Castellaniella denitrificans</name>
    <dbReference type="NCBI Taxonomy" id="56119"/>
    <lineage>
        <taxon>Bacteria</taxon>
        <taxon>Pseudomonadati</taxon>
        <taxon>Pseudomonadota</taxon>
        <taxon>Betaproteobacteria</taxon>
        <taxon>Burkholderiales</taxon>
        <taxon>Alcaligenaceae</taxon>
        <taxon>Castellaniella</taxon>
    </lineage>
</organism>
<name>A0ABT4M2C4_9BURK</name>
<reference evidence="1" key="1">
    <citation type="submission" date="2022-12" db="EMBL/GenBank/DDBJ databases">
        <title>Bacterial isolates from different developmental stages of Nematostella vectensis.</title>
        <authorList>
            <person name="Fraune S."/>
        </authorList>
    </citation>
    <scope>NUCLEOTIDE SEQUENCE</scope>
    <source>
        <strain evidence="1">G21619-S1</strain>
    </source>
</reference>
<comment type="caution">
    <text evidence="1">The sequence shown here is derived from an EMBL/GenBank/DDBJ whole genome shotgun (WGS) entry which is preliminary data.</text>
</comment>
<accession>A0ABT4M2C4</accession>
<dbReference type="EMBL" id="JAPWHE010000002">
    <property type="protein sequence ID" value="MCZ4329431.1"/>
    <property type="molecule type" value="Genomic_DNA"/>
</dbReference>
<evidence type="ECO:0000313" key="1">
    <source>
        <dbReference type="EMBL" id="MCZ4329431.1"/>
    </source>
</evidence>
<evidence type="ECO:0008006" key="3">
    <source>
        <dbReference type="Google" id="ProtNLM"/>
    </source>
</evidence>
<proteinExistence type="predicted"/>
<protein>
    <recommendedName>
        <fullName evidence="3">Protein NO VEIN C-terminal domain-containing protein</fullName>
    </recommendedName>
</protein>
<keyword evidence="2" id="KW-1185">Reference proteome</keyword>
<gene>
    <name evidence="1" type="ORF">O4H32_05620</name>
</gene>
<evidence type="ECO:0000313" key="2">
    <source>
        <dbReference type="Proteomes" id="UP001068379"/>
    </source>
</evidence>